<keyword evidence="1" id="KW-1133">Transmembrane helix</keyword>
<feature type="transmembrane region" description="Helical" evidence="1">
    <location>
        <begin position="41"/>
        <end position="60"/>
    </location>
</feature>
<evidence type="ECO:0000259" key="2">
    <source>
        <dbReference type="Pfam" id="PF04608"/>
    </source>
</evidence>
<dbReference type="SUPFAM" id="SSF101307">
    <property type="entry name" value="YutG-like"/>
    <property type="match status" value="1"/>
</dbReference>
<keyword evidence="1" id="KW-0812">Transmembrane</keyword>
<dbReference type="Proteomes" id="UP001597601">
    <property type="component" value="Unassembled WGS sequence"/>
</dbReference>
<evidence type="ECO:0000313" key="3">
    <source>
        <dbReference type="EMBL" id="MFD2864999.1"/>
    </source>
</evidence>
<dbReference type="PROSITE" id="PS51257">
    <property type="entry name" value="PROKAR_LIPOPROTEIN"/>
    <property type="match status" value="1"/>
</dbReference>
<feature type="domain" description="YutG/PgpA" evidence="2">
    <location>
        <begin position="7"/>
        <end position="146"/>
    </location>
</feature>
<dbReference type="RefSeq" id="WP_377126513.1">
    <property type="nucleotide sequence ID" value="NZ_JBHUON010000010.1"/>
</dbReference>
<reference evidence="4" key="1">
    <citation type="journal article" date="2019" name="Int. J. Syst. Evol. Microbiol.">
        <title>The Global Catalogue of Microorganisms (GCM) 10K type strain sequencing project: providing services to taxonomists for standard genome sequencing and annotation.</title>
        <authorList>
            <consortium name="The Broad Institute Genomics Platform"/>
            <consortium name="The Broad Institute Genome Sequencing Center for Infectious Disease"/>
            <person name="Wu L."/>
            <person name="Ma J."/>
        </authorList>
    </citation>
    <scope>NUCLEOTIDE SEQUENCE [LARGE SCALE GENOMIC DNA]</scope>
    <source>
        <strain evidence="4">KCTC 52232</strain>
    </source>
</reference>
<feature type="transmembrane region" description="Helical" evidence="1">
    <location>
        <begin position="133"/>
        <end position="151"/>
    </location>
</feature>
<dbReference type="InterPro" id="IPR026037">
    <property type="entry name" value="PgpA"/>
</dbReference>
<gene>
    <name evidence="3" type="ORF">ACFSYC_09910</name>
</gene>
<organism evidence="3 4">
    <name type="scientific">Mucilaginibacter antarcticus</name>
    <dbReference type="NCBI Taxonomy" id="1855725"/>
    <lineage>
        <taxon>Bacteria</taxon>
        <taxon>Pseudomonadati</taxon>
        <taxon>Bacteroidota</taxon>
        <taxon>Sphingobacteriia</taxon>
        <taxon>Sphingobacteriales</taxon>
        <taxon>Sphingobacteriaceae</taxon>
        <taxon>Mucilaginibacter</taxon>
    </lineage>
</organism>
<keyword evidence="1" id="KW-0472">Membrane</keyword>
<evidence type="ECO:0000256" key="1">
    <source>
        <dbReference type="SAM" id="Phobius"/>
    </source>
</evidence>
<sequence length="152" mass="16550">MLFHKLAATVFGIGYLGKGVGTMAAFFGCICWYLIFPGQVVPSPIIAILLTLAVTALGVWSGNKVEPLWGKDHSRVVIDELAGMFISLLFVPVTIPYLIAGFVLFRFFDIVKPLYIRRLEALPGGWGVMADDVLAGVYASLILQIIICLGLF</sequence>
<proteinExistence type="predicted"/>
<comment type="caution">
    <text evidence="3">The sequence shown here is derived from an EMBL/GenBank/DDBJ whole genome shotgun (WGS) entry which is preliminary data.</text>
</comment>
<keyword evidence="4" id="KW-1185">Reference proteome</keyword>
<dbReference type="PANTHER" id="PTHR36305">
    <property type="entry name" value="PHOSPHATIDYLGLYCEROPHOSPHATASE A"/>
    <property type="match status" value="1"/>
</dbReference>
<dbReference type="InterPro" id="IPR007686">
    <property type="entry name" value="YutG/PgpA"/>
</dbReference>
<dbReference type="CDD" id="cd06971">
    <property type="entry name" value="PgpA"/>
    <property type="match status" value="1"/>
</dbReference>
<accession>A0ABW5XMK3</accession>
<dbReference type="PIRSF" id="PIRSF006162">
    <property type="entry name" value="PgpA"/>
    <property type="match status" value="1"/>
</dbReference>
<protein>
    <submittedName>
        <fullName evidence="3">Phosphatidylglycerophosphatase A</fullName>
    </submittedName>
</protein>
<name>A0ABW5XMK3_9SPHI</name>
<dbReference type="EMBL" id="JBHUON010000010">
    <property type="protein sequence ID" value="MFD2864999.1"/>
    <property type="molecule type" value="Genomic_DNA"/>
</dbReference>
<dbReference type="Pfam" id="PF04608">
    <property type="entry name" value="PgpA"/>
    <property type="match status" value="1"/>
</dbReference>
<evidence type="ECO:0000313" key="4">
    <source>
        <dbReference type="Proteomes" id="UP001597601"/>
    </source>
</evidence>
<dbReference type="InterPro" id="IPR036681">
    <property type="entry name" value="PgpA-like_sf"/>
</dbReference>
<feature type="transmembrane region" description="Helical" evidence="1">
    <location>
        <begin position="81"/>
        <end position="105"/>
    </location>
</feature>
<feature type="transmembrane region" description="Helical" evidence="1">
    <location>
        <begin position="12"/>
        <end position="35"/>
    </location>
</feature>
<dbReference type="PANTHER" id="PTHR36305:SF1">
    <property type="entry name" value="PHOSPHATIDYLGLYCEROPHOSPHATASE A"/>
    <property type="match status" value="1"/>
</dbReference>